<reference evidence="1" key="1">
    <citation type="submission" date="2014-05" db="EMBL/GenBank/DDBJ databases">
        <authorList>
            <person name="Chronopoulou M."/>
        </authorList>
    </citation>
    <scope>NUCLEOTIDE SEQUENCE</scope>
    <source>
        <tissue evidence="1">Whole organism</tissue>
    </source>
</reference>
<feature type="non-terminal residue" evidence="1">
    <location>
        <position position="1"/>
    </location>
</feature>
<sequence length="72" mass="8372">LPRTGMSSSTSTMTLPERNCPGKKRRFELSNIMINLISFRELILTDWFVLFSSSTHTQSLLFHFTDLSKIYK</sequence>
<accession>A0A0K2UND3</accession>
<dbReference type="AlphaFoldDB" id="A0A0K2UND3"/>
<evidence type="ECO:0000313" key="1">
    <source>
        <dbReference type="EMBL" id="CDW39352.1"/>
    </source>
</evidence>
<name>A0A0K2UND3_LEPSM</name>
<organism evidence="1">
    <name type="scientific">Lepeophtheirus salmonis</name>
    <name type="common">Salmon louse</name>
    <name type="synonym">Caligus salmonis</name>
    <dbReference type="NCBI Taxonomy" id="72036"/>
    <lineage>
        <taxon>Eukaryota</taxon>
        <taxon>Metazoa</taxon>
        <taxon>Ecdysozoa</taxon>
        <taxon>Arthropoda</taxon>
        <taxon>Crustacea</taxon>
        <taxon>Multicrustacea</taxon>
        <taxon>Hexanauplia</taxon>
        <taxon>Copepoda</taxon>
        <taxon>Siphonostomatoida</taxon>
        <taxon>Caligidae</taxon>
        <taxon>Lepeophtheirus</taxon>
    </lineage>
</organism>
<dbReference type="EMBL" id="HACA01021991">
    <property type="protein sequence ID" value="CDW39352.1"/>
    <property type="molecule type" value="Transcribed_RNA"/>
</dbReference>
<protein>
    <submittedName>
        <fullName evidence="1">Uncharacterized protein</fullName>
    </submittedName>
</protein>
<proteinExistence type="predicted"/>